<sequence>MRAQRGLQSPVHYRLSQTRLFSLPAVSLRSHVCRSKGRTIATSCRALADIGSVLTALKRTLGQEQAEADPEALMGPVLGFADTAPSWSSLQSSLESQRQSLQLPAAVDLENGPTTAHALKRTFGSQQPPRLKLYRDSAAWCPYCEKVWLQLEEKQIPYTLEKINMRCYGPKPPAYTAKVPSGLLPAMELDGRLVIESDDIMKALEREFPDHKPLMPSPNSPNERSRAEKLLRLERRLFGDWLRWLTSSWNNEAHKRGFLATMSAVDQELGVADGPYFLGDDVTLPDLVFAPFLERIAASILYYKGLAVRGQGRWPNLDRWFDAMETRPTYLGIKSDFYTHVHDLPPQIGDCASLPEAAPYAAAIDGTDGSSWHLPLDRLSSTSLEPHAPGDKPERDRWQAANRLIGNHAAVTRFAARGCGQEGDQPVWAPLSDPSAKPGEQHLDAVSAALRHVAHALLNEAVSKERAAAVSTDSKQDTSQTHPGEAVYLSLAYLRDRVGVPRDLPFPAARQLRAHLNWFLDSIEG</sequence>
<dbReference type="Pfam" id="PF13409">
    <property type="entry name" value="GST_N_2"/>
    <property type="match status" value="1"/>
</dbReference>
<dbReference type="SUPFAM" id="SSF47616">
    <property type="entry name" value="GST C-terminal domain-like"/>
    <property type="match status" value="1"/>
</dbReference>
<evidence type="ECO:0008006" key="5">
    <source>
        <dbReference type="Google" id="ProtNLM"/>
    </source>
</evidence>
<feature type="domain" description="GST C-terminal" evidence="2">
    <location>
        <begin position="220"/>
        <end position="347"/>
    </location>
</feature>
<dbReference type="Gene3D" id="3.40.30.10">
    <property type="entry name" value="Glutaredoxin"/>
    <property type="match status" value="1"/>
</dbReference>
<reference evidence="3 4" key="1">
    <citation type="journal article" date="2024" name="Nat. Commun.">
        <title>Phylogenomics reveals the evolutionary origins of lichenization in chlorophyte algae.</title>
        <authorList>
            <person name="Puginier C."/>
            <person name="Libourel C."/>
            <person name="Otte J."/>
            <person name="Skaloud P."/>
            <person name="Haon M."/>
            <person name="Grisel S."/>
            <person name="Petersen M."/>
            <person name="Berrin J.G."/>
            <person name="Delaux P.M."/>
            <person name="Dal Grande F."/>
            <person name="Keller J."/>
        </authorList>
    </citation>
    <scope>NUCLEOTIDE SEQUENCE [LARGE SCALE GENOMIC DNA]</scope>
    <source>
        <strain evidence="3 4">SAG 2036</strain>
    </source>
</reference>
<evidence type="ECO:0000313" key="4">
    <source>
        <dbReference type="Proteomes" id="UP001465755"/>
    </source>
</evidence>
<dbReference type="PROSITE" id="PS50404">
    <property type="entry name" value="GST_NTER"/>
    <property type="match status" value="1"/>
</dbReference>
<dbReference type="Proteomes" id="UP001465755">
    <property type="component" value="Unassembled WGS sequence"/>
</dbReference>
<name>A0AAW1NK38_9CHLO</name>
<dbReference type="SFLD" id="SFLDG00358">
    <property type="entry name" value="Main_(cytGST)"/>
    <property type="match status" value="1"/>
</dbReference>
<dbReference type="PANTHER" id="PTHR43968:SF14">
    <property type="entry name" value="GLUTATHIONE S-TRANSFERASE"/>
    <property type="match status" value="1"/>
</dbReference>
<dbReference type="PANTHER" id="PTHR43968">
    <property type="match status" value="1"/>
</dbReference>
<protein>
    <recommendedName>
        <fullName evidence="5">Glutathione S-transferase</fullName>
    </recommendedName>
</protein>
<dbReference type="GO" id="GO:0005737">
    <property type="term" value="C:cytoplasm"/>
    <property type="evidence" value="ECO:0007669"/>
    <property type="project" value="TreeGrafter"/>
</dbReference>
<dbReference type="InterPro" id="IPR040079">
    <property type="entry name" value="Glutathione_S-Trfase"/>
</dbReference>
<feature type="domain" description="GST N-terminal" evidence="1">
    <location>
        <begin position="131"/>
        <end position="212"/>
    </location>
</feature>
<organism evidence="3 4">
    <name type="scientific">Symbiochloris irregularis</name>
    <dbReference type="NCBI Taxonomy" id="706552"/>
    <lineage>
        <taxon>Eukaryota</taxon>
        <taxon>Viridiplantae</taxon>
        <taxon>Chlorophyta</taxon>
        <taxon>core chlorophytes</taxon>
        <taxon>Trebouxiophyceae</taxon>
        <taxon>Trebouxiales</taxon>
        <taxon>Trebouxiaceae</taxon>
        <taxon>Symbiochloris</taxon>
    </lineage>
</organism>
<accession>A0AAW1NK38</accession>
<evidence type="ECO:0000259" key="2">
    <source>
        <dbReference type="PROSITE" id="PS50405"/>
    </source>
</evidence>
<dbReference type="SFLD" id="SFLDS00019">
    <property type="entry name" value="Glutathione_Transferase_(cytos"/>
    <property type="match status" value="1"/>
</dbReference>
<dbReference type="Pfam" id="PF13410">
    <property type="entry name" value="GST_C_2"/>
    <property type="match status" value="1"/>
</dbReference>
<dbReference type="InterPro" id="IPR036282">
    <property type="entry name" value="Glutathione-S-Trfase_C_sf"/>
</dbReference>
<evidence type="ECO:0000259" key="1">
    <source>
        <dbReference type="PROSITE" id="PS50404"/>
    </source>
</evidence>
<evidence type="ECO:0000313" key="3">
    <source>
        <dbReference type="EMBL" id="KAK9789005.1"/>
    </source>
</evidence>
<dbReference type="Gene3D" id="1.20.1050.10">
    <property type="match status" value="1"/>
</dbReference>
<dbReference type="PROSITE" id="PS50405">
    <property type="entry name" value="GST_CTER"/>
    <property type="match status" value="1"/>
</dbReference>
<dbReference type="EMBL" id="JALJOQ010000217">
    <property type="protein sequence ID" value="KAK9789005.1"/>
    <property type="molecule type" value="Genomic_DNA"/>
</dbReference>
<dbReference type="AlphaFoldDB" id="A0AAW1NK38"/>
<dbReference type="SUPFAM" id="SSF52833">
    <property type="entry name" value="Thioredoxin-like"/>
    <property type="match status" value="1"/>
</dbReference>
<gene>
    <name evidence="3" type="ORF">WJX73_000362</name>
</gene>
<dbReference type="InterPro" id="IPR004045">
    <property type="entry name" value="Glutathione_S-Trfase_N"/>
</dbReference>
<dbReference type="CDD" id="cd00570">
    <property type="entry name" value="GST_N_family"/>
    <property type="match status" value="1"/>
</dbReference>
<proteinExistence type="predicted"/>
<dbReference type="InterPro" id="IPR010987">
    <property type="entry name" value="Glutathione-S-Trfase_C-like"/>
</dbReference>
<dbReference type="InterPro" id="IPR050983">
    <property type="entry name" value="GST_Omega/HSP26"/>
</dbReference>
<dbReference type="InterPro" id="IPR036249">
    <property type="entry name" value="Thioredoxin-like_sf"/>
</dbReference>
<comment type="caution">
    <text evidence="3">The sequence shown here is derived from an EMBL/GenBank/DDBJ whole genome shotgun (WGS) entry which is preliminary data.</text>
</comment>
<keyword evidence="4" id="KW-1185">Reference proteome</keyword>